<evidence type="ECO:0000256" key="6">
    <source>
        <dbReference type="ARBA" id="ARBA00022989"/>
    </source>
</evidence>
<comment type="subcellular location">
    <subcellularLocation>
        <location evidence="1">Cell membrane</location>
        <topology evidence="1">Multi-pass membrane protein</topology>
    </subcellularLocation>
</comment>
<dbReference type="InterPro" id="IPR011606">
    <property type="entry name" value="Brnchd-chn_aa_trnsp_permease"/>
</dbReference>
<keyword evidence="10" id="KW-1185">Reference proteome</keyword>
<protein>
    <submittedName>
        <fullName evidence="9">Branched-chain amino acid transport protein azlC</fullName>
    </submittedName>
</protein>
<evidence type="ECO:0000256" key="3">
    <source>
        <dbReference type="ARBA" id="ARBA00022448"/>
    </source>
</evidence>
<gene>
    <name evidence="9" type="primary">txxe 780-azlC</name>
    <name evidence="9" type="ORF">TXXE_04300</name>
</gene>
<evidence type="ECO:0000313" key="9">
    <source>
        <dbReference type="EMBL" id="CAG5080611.1"/>
    </source>
</evidence>
<keyword evidence="4" id="KW-1003">Cell membrane</keyword>
<keyword evidence="3" id="KW-0813">Transport</keyword>
<organism evidence="9 10">
    <name type="scientific">Thermobacillus xylanilyticus</name>
    <dbReference type="NCBI Taxonomy" id="76633"/>
    <lineage>
        <taxon>Bacteria</taxon>
        <taxon>Bacillati</taxon>
        <taxon>Bacillota</taxon>
        <taxon>Bacilli</taxon>
        <taxon>Bacillales</taxon>
        <taxon>Paenibacillaceae</taxon>
        <taxon>Thermobacillus</taxon>
    </lineage>
</organism>
<dbReference type="Proteomes" id="UP000681526">
    <property type="component" value="Unassembled WGS sequence"/>
</dbReference>
<proteinExistence type="inferred from homology"/>
<dbReference type="Pfam" id="PF03591">
    <property type="entry name" value="AzlC"/>
    <property type="match status" value="1"/>
</dbReference>
<feature type="transmembrane region" description="Helical" evidence="8">
    <location>
        <begin position="21"/>
        <end position="54"/>
    </location>
</feature>
<comment type="caution">
    <text evidence="9">The sequence shown here is derived from an EMBL/GenBank/DDBJ whole genome shotgun (WGS) entry which is preliminary data.</text>
</comment>
<feature type="transmembrane region" description="Helical" evidence="8">
    <location>
        <begin position="143"/>
        <end position="161"/>
    </location>
</feature>
<feature type="transmembrane region" description="Helical" evidence="8">
    <location>
        <begin position="167"/>
        <end position="185"/>
    </location>
</feature>
<name>A0ABM8V1A1_THEXY</name>
<evidence type="ECO:0000256" key="5">
    <source>
        <dbReference type="ARBA" id="ARBA00022692"/>
    </source>
</evidence>
<sequence length="233" mass="24579">MDRQMAVTLSFRQGVADCVPTLLGYLSIGFAAGVIEATAGMSLLEIGLLSLFLYAGSAQFITAGMVMAGAPVASIVVTVFFVNLRHLLMSAAIAPKFAAYSPLRNLLIGAQLTDETFGVAAGKLTGGERHADRWMFGLNVTAHANWIAANLLGALLGGWIADPERYGLHYALPAMFIGLAAMIVLQRKQYKRDLLVIACAVGGFALAFIWLPGYMAVMAAAVLAAIVGAVTER</sequence>
<evidence type="ECO:0000256" key="4">
    <source>
        <dbReference type="ARBA" id="ARBA00022475"/>
    </source>
</evidence>
<evidence type="ECO:0000256" key="8">
    <source>
        <dbReference type="SAM" id="Phobius"/>
    </source>
</evidence>
<evidence type="ECO:0000256" key="7">
    <source>
        <dbReference type="ARBA" id="ARBA00023136"/>
    </source>
</evidence>
<evidence type="ECO:0000256" key="2">
    <source>
        <dbReference type="ARBA" id="ARBA00010735"/>
    </source>
</evidence>
<keyword evidence="5 8" id="KW-0812">Transmembrane</keyword>
<keyword evidence="6 8" id="KW-1133">Transmembrane helix</keyword>
<evidence type="ECO:0000256" key="1">
    <source>
        <dbReference type="ARBA" id="ARBA00004651"/>
    </source>
</evidence>
<evidence type="ECO:0000313" key="10">
    <source>
        <dbReference type="Proteomes" id="UP000681526"/>
    </source>
</evidence>
<feature type="transmembrane region" description="Helical" evidence="8">
    <location>
        <begin position="60"/>
        <end position="82"/>
    </location>
</feature>
<comment type="similarity">
    <text evidence="2">Belongs to the AzlC family.</text>
</comment>
<dbReference type="PANTHER" id="PTHR34979">
    <property type="entry name" value="INNER MEMBRANE PROTEIN YGAZ"/>
    <property type="match status" value="1"/>
</dbReference>
<dbReference type="EMBL" id="CAJRAY010000019">
    <property type="protein sequence ID" value="CAG5080611.1"/>
    <property type="molecule type" value="Genomic_DNA"/>
</dbReference>
<keyword evidence="7 8" id="KW-0472">Membrane</keyword>
<dbReference type="RefSeq" id="WP_015253749.1">
    <property type="nucleotide sequence ID" value="NZ_CAJRAY010000019.1"/>
</dbReference>
<dbReference type="PANTHER" id="PTHR34979:SF1">
    <property type="entry name" value="INNER MEMBRANE PROTEIN YGAZ"/>
    <property type="match status" value="1"/>
</dbReference>
<accession>A0ABM8V1A1</accession>
<feature type="transmembrane region" description="Helical" evidence="8">
    <location>
        <begin position="194"/>
        <end position="227"/>
    </location>
</feature>
<reference evidence="9 10" key="1">
    <citation type="submission" date="2021-04" db="EMBL/GenBank/DDBJ databases">
        <authorList>
            <person name="Rakotoarivonina H."/>
        </authorList>
    </citation>
    <scope>NUCLEOTIDE SEQUENCE [LARGE SCALE GENOMIC DNA]</scope>
    <source>
        <strain evidence="9 10">XE</strain>
    </source>
</reference>